<dbReference type="AlphaFoldDB" id="A0AAV4D1T6"/>
<name>A0AAV4D1T6_9GAST</name>
<comment type="caution">
    <text evidence="1">The sequence shown here is derived from an EMBL/GenBank/DDBJ whole genome shotgun (WGS) entry which is preliminary data.</text>
</comment>
<keyword evidence="2" id="KW-1185">Reference proteome</keyword>
<gene>
    <name evidence="1" type="ORF">PoB_006459400</name>
</gene>
<accession>A0AAV4D1T6</accession>
<protein>
    <submittedName>
        <fullName evidence="1">Uncharacterized protein</fullName>
    </submittedName>
</protein>
<organism evidence="1 2">
    <name type="scientific">Plakobranchus ocellatus</name>
    <dbReference type="NCBI Taxonomy" id="259542"/>
    <lineage>
        <taxon>Eukaryota</taxon>
        <taxon>Metazoa</taxon>
        <taxon>Spiralia</taxon>
        <taxon>Lophotrochozoa</taxon>
        <taxon>Mollusca</taxon>
        <taxon>Gastropoda</taxon>
        <taxon>Heterobranchia</taxon>
        <taxon>Euthyneura</taxon>
        <taxon>Panpulmonata</taxon>
        <taxon>Sacoglossa</taxon>
        <taxon>Placobranchoidea</taxon>
        <taxon>Plakobranchidae</taxon>
        <taxon>Plakobranchus</taxon>
    </lineage>
</organism>
<dbReference type="EMBL" id="BLXT01007309">
    <property type="protein sequence ID" value="GFO38089.1"/>
    <property type="molecule type" value="Genomic_DNA"/>
</dbReference>
<evidence type="ECO:0000313" key="2">
    <source>
        <dbReference type="Proteomes" id="UP000735302"/>
    </source>
</evidence>
<reference evidence="1 2" key="1">
    <citation type="journal article" date="2021" name="Elife">
        <title>Chloroplast acquisition without the gene transfer in kleptoplastic sea slugs, Plakobranchus ocellatus.</title>
        <authorList>
            <person name="Maeda T."/>
            <person name="Takahashi S."/>
            <person name="Yoshida T."/>
            <person name="Shimamura S."/>
            <person name="Takaki Y."/>
            <person name="Nagai Y."/>
            <person name="Toyoda A."/>
            <person name="Suzuki Y."/>
            <person name="Arimoto A."/>
            <person name="Ishii H."/>
            <person name="Satoh N."/>
            <person name="Nishiyama T."/>
            <person name="Hasebe M."/>
            <person name="Maruyama T."/>
            <person name="Minagawa J."/>
            <person name="Obokata J."/>
            <person name="Shigenobu S."/>
        </authorList>
    </citation>
    <scope>NUCLEOTIDE SEQUENCE [LARGE SCALE GENOMIC DNA]</scope>
</reference>
<sequence length="144" mass="15847">MASVDALGLLPSSNRDGIIIALAGSCRQGFPPPRLQIEGLNLETGTDQQSSYHTPARLWIDYRIATKKRFTLAIVILSNSRRSVTTMCNIRATINPPFLLGCKGSSSKYFTNGHKSDLSHLYSEAYPCSPMDPSCTDINVIKKR</sequence>
<dbReference type="Proteomes" id="UP000735302">
    <property type="component" value="Unassembled WGS sequence"/>
</dbReference>
<evidence type="ECO:0000313" key="1">
    <source>
        <dbReference type="EMBL" id="GFO38089.1"/>
    </source>
</evidence>
<proteinExistence type="predicted"/>